<protein>
    <submittedName>
        <fullName evidence="1">Uncharacterized protein</fullName>
    </submittedName>
</protein>
<dbReference type="Proteomes" id="UP001059597">
    <property type="component" value="Chromosome"/>
</dbReference>
<organism evidence="1 2">
    <name type="scientific">Streptomyces nigrescens</name>
    <dbReference type="NCBI Taxonomy" id="1920"/>
    <lineage>
        <taxon>Bacteria</taxon>
        <taxon>Bacillati</taxon>
        <taxon>Actinomycetota</taxon>
        <taxon>Actinomycetes</taxon>
        <taxon>Kitasatosporales</taxon>
        <taxon>Streptomycetaceae</taxon>
        <taxon>Streptomyces</taxon>
    </lineage>
</organism>
<reference evidence="1" key="1">
    <citation type="submission" date="2022-06" db="EMBL/GenBank/DDBJ databases">
        <title>Complete genome sequence of Streptomyces nigrescens HEK616.</title>
        <authorList>
            <person name="Asamizu S."/>
            <person name="Onaka H."/>
        </authorList>
    </citation>
    <scope>NUCLEOTIDE SEQUENCE</scope>
    <source>
        <strain evidence="1">HEK616</strain>
    </source>
</reference>
<keyword evidence="2" id="KW-1185">Reference proteome</keyword>
<dbReference type="EMBL" id="AP026073">
    <property type="protein sequence ID" value="BDM67547.1"/>
    <property type="molecule type" value="Genomic_DNA"/>
</dbReference>
<evidence type="ECO:0000313" key="1">
    <source>
        <dbReference type="EMBL" id="BDM67547.1"/>
    </source>
</evidence>
<evidence type="ECO:0000313" key="2">
    <source>
        <dbReference type="Proteomes" id="UP001059597"/>
    </source>
</evidence>
<name>A0ABM7ZMB2_STRNI</name>
<proteinExistence type="predicted"/>
<gene>
    <name evidence="1" type="ORF">HEK616_10340</name>
</gene>
<sequence length="166" mass="18439">MNDLSVGVEIDATAKWLEERGIPGAANLLRRVARQRDQAVQQLGLRPGSSAHETGGTEHGAARDLDAAAEAAMLRTDVARLQSLAERAGWVPDPAAKRLLRWRDGWWELAHRRRNPKDGYHDTGWYLWGPIGSYDGEWTDRHKGPAVEEAERLITKQRAASRGGAE</sequence>
<dbReference type="RefSeq" id="WP_261951688.1">
    <property type="nucleotide sequence ID" value="NZ_AP026073.1"/>
</dbReference>
<accession>A0ABM7ZMB2</accession>